<protein>
    <submittedName>
        <fullName evidence="2">Uncharacterized protein</fullName>
    </submittedName>
</protein>
<organism evidence="2 3">
    <name type="scientific">Candidatus Nitrosocosmicus arcticus</name>
    <dbReference type="NCBI Taxonomy" id="2035267"/>
    <lineage>
        <taxon>Archaea</taxon>
        <taxon>Nitrososphaerota</taxon>
        <taxon>Nitrososphaeria</taxon>
        <taxon>Nitrososphaerales</taxon>
        <taxon>Nitrososphaeraceae</taxon>
        <taxon>Candidatus Nitrosocosmicus</taxon>
    </lineage>
</organism>
<proteinExistence type="predicted"/>
<dbReference type="Proteomes" id="UP000315289">
    <property type="component" value="Unassembled WGS sequence"/>
</dbReference>
<evidence type="ECO:0000313" key="3">
    <source>
        <dbReference type="Proteomes" id="UP000315289"/>
    </source>
</evidence>
<evidence type="ECO:0000313" key="2">
    <source>
        <dbReference type="EMBL" id="TVP40973.1"/>
    </source>
</evidence>
<evidence type="ECO:0000256" key="1">
    <source>
        <dbReference type="SAM" id="MobiDB-lite"/>
    </source>
</evidence>
<gene>
    <name evidence="2" type="ORF">NARC_50154</name>
</gene>
<feature type="region of interest" description="Disordered" evidence="1">
    <location>
        <begin position="140"/>
        <end position="204"/>
    </location>
</feature>
<dbReference type="OrthoDB" id="8243at2157"/>
<accession>A0A557SWJ4</accession>
<sequence length="204" mass="22786">MSSNIDWTDVIKKEARGLNDADFGEVQEVSNGLVLTQRGIVNKELFSIPQSAVESYDGKVLRFRISENEAVDKYKKLFEPKSMEIDTDSDTEIDEVSTNTDSGKIDGVIDEVVDDTIKDVIIQPTKEEVELEIEKKVEKEVDVLNREPGIENETVKSATASEETSFDNPVNPATNQNEKSSKSLKKENEDEDETPLKKEEAGIS</sequence>
<feature type="compositionally biased region" description="Polar residues" evidence="1">
    <location>
        <begin position="155"/>
        <end position="176"/>
    </location>
</feature>
<keyword evidence="3" id="KW-1185">Reference proteome</keyword>
<reference evidence="2 3" key="1">
    <citation type="journal article" date="2019" name="Front. Microbiol.">
        <title>Ammonia Oxidation by the Arctic Terrestrial Thaumarchaeote Candidatus Nitrosocosmicus arcticus Is Stimulated by Increasing Temperatures.</title>
        <authorList>
            <person name="Alves R.J.E."/>
            <person name="Kerou M."/>
            <person name="Zappe A."/>
            <person name="Bittner R."/>
            <person name="Abby S.S."/>
            <person name="Schmidt H.A."/>
            <person name="Pfeifer K."/>
            <person name="Schleper C."/>
        </authorList>
    </citation>
    <scope>NUCLEOTIDE SEQUENCE [LARGE SCALE GENOMIC DNA]</scope>
    <source>
        <strain evidence="2 3">Kfb</strain>
    </source>
</reference>
<dbReference type="AlphaFoldDB" id="A0A557SWJ4"/>
<feature type="compositionally biased region" description="Basic and acidic residues" evidence="1">
    <location>
        <begin position="140"/>
        <end position="149"/>
    </location>
</feature>
<dbReference type="RefSeq" id="WP_144729795.1">
    <property type="nucleotide sequence ID" value="NZ_ML675581.1"/>
</dbReference>
<name>A0A557SWJ4_9ARCH</name>
<feature type="compositionally biased region" description="Basic and acidic residues" evidence="1">
    <location>
        <begin position="179"/>
        <end position="204"/>
    </location>
</feature>
<dbReference type="EMBL" id="VOAH01000005">
    <property type="protein sequence ID" value="TVP40973.1"/>
    <property type="molecule type" value="Genomic_DNA"/>
</dbReference>
<comment type="caution">
    <text evidence="2">The sequence shown here is derived from an EMBL/GenBank/DDBJ whole genome shotgun (WGS) entry which is preliminary data.</text>
</comment>